<proteinExistence type="predicted"/>
<organism evidence="2 3">
    <name type="scientific">Methylobacterium persicinum</name>
    <dbReference type="NCBI Taxonomy" id="374426"/>
    <lineage>
        <taxon>Bacteria</taxon>
        <taxon>Pseudomonadati</taxon>
        <taxon>Pseudomonadota</taxon>
        <taxon>Alphaproteobacteria</taxon>
        <taxon>Hyphomicrobiales</taxon>
        <taxon>Methylobacteriaceae</taxon>
        <taxon>Methylobacterium</taxon>
    </lineage>
</organism>
<dbReference type="Pfam" id="PF11162">
    <property type="entry name" value="DUF2946"/>
    <property type="match status" value="1"/>
</dbReference>
<dbReference type="InterPro" id="IPR021333">
    <property type="entry name" value="DUF2946"/>
</dbReference>
<feature type="region of interest" description="Disordered" evidence="1">
    <location>
        <begin position="107"/>
        <end position="132"/>
    </location>
</feature>
<sequence length="132" mass="13731">MLAFLRGAGSGRRLGVGLILLALWLQALAPVARLRQEAVRGLQSIEEAIAGAILCGHDPAGPDSATAPSAPAHAAHHDCPFCRSHVAAPVPVTPAPVVRRLAWHAAAWPIPPPPRPLRPPPSPRLARAPPAV</sequence>
<dbReference type="Proteomes" id="UP001236369">
    <property type="component" value="Unassembled WGS sequence"/>
</dbReference>
<dbReference type="EMBL" id="JAUSVV010000008">
    <property type="protein sequence ID" value="MDQ0443784.1"/>
    <property type="molecule type" value="Genomic_DNA"/>
</dbReference>
<comment type="caution">
    <text evidence="2">The sequence shown here is derived from an EMBL/GenBank/DDBJ whole genome shotgun (WGS) entry which is preliminary data.</text>
</comment>
<reference evidence="2 3" key="1">
    <citation type="submission" date="2023-07" db="EMBL/GenBank/DDBJ databases">
        <title>Genomic Encyclopedia of Type Strains, Phase IV (KMG-IV): sequencing the most valuable type-strain genomes for metagenomic binning, comparative biology and taxonomic classification.</title>
        <authorList>
            <person name="Goeker M."/>
        </authorList>
    </citation>
    <scope>NUCLEOTIDE SEQUENCE [LARGE SCALE GENOMIC DNA]</scope>
    <source>
        <strain evidence="2 3">DSM 19562</strain>
    </source>
</reference>
<gene>
    <name evidence="2" type="ORF">QO016_003290</name>
</gene>
<evidence type="ECO:0000313" key="2">
    <source>
        <dbReference type="EMBL" id="MDQ0443784.1"/>
    </source>
</evidence>
<accession>A0ABU0HN71</accession>
<protein>
    <recommendedName>
        <fullName evidence="4">DUF2946 domain-containing protein</fullName>
    </recommendedName>
</protein>
<evidence type="ECO:0000313" key="3">
    <source>
        <dbReference type="Proteomes" id="UP001236369"/>
    </source>
</evidence>
<name>A0ABU0HN71_9HYPH</name>
<feature type="compositionally biased region" description="Pro residues" evidence="1">
    <location>
        <begin position="109"/>
        <end position="123"/>
    </location>
</feature>
<evidence type="ECO:0008006" key="4">
    <source>
        <dbReference type="Google" id="ProtNLM"/>
    </source>
</evidence>
<dbReference type="RefSeq" id="WP_238248350.1">
    <property type="nucleotide sequence ID" value="NZ_BPQX01000018.1"/>
</dbReference>
<keyword evidence="3" id="KW-1185">Reference proteome</keyword>
<evidence type="ECO:0000256" key="1">
    <source>
        <dbReference type="SAM" id="MobiDB-lite"/>
    </source>
</evidence>